<evidence type="ECO:0000313" key="3">
    <source>
        <dbReference type="EMBL" id="CAA9400063.1"/>
    </source>
</evidence>
<evidence type="ECO:0000259" key="2">
    <source>
        <dbReference type="Pfam" id="PF05685"/>
    </source>
</evidence>
<dbReference type="PANTHER" id="PTHR33352">
    <property type="entry name" value="SLR1095 PROTEIN"/>
    <property type="match status" value="1"/>
</dbReference>
<evidence type="ECO:0000256" key="1">
    <source>
        <dbReference type="SAM" id="MobiDB-lite"/>
    </source>
</evidence>
<dbReference type="InterPro" id="IPR008538">
    <property type="entry name" value="Uma2"/>
</dbReference>
<dbReference type="Pfam" id="PF05685">
    <property type="entry name" value="Uma2"/>
    <property type="match status" value="1"/>
</dbReference>
<dbReference type="SUPFAM" id="SSF52980">
    <property type="entry name" value="Restriction endonuclease-like"/>
    <property type="match status" value="1"/>
</dbReference>
<protein>
    <recommendedName>
        <fullName evidence="2">Putative restriction endonuclease domain-containing protein</fullName>
    </recommendedName>
</protein>
<dbReference type="EMBL" id="CADCTZ010001475">
    <property type="protein sequence ID" value="CAA9400063.1"/>
    <property type="molecule type" value="Genomic_DNA"/>
</dbReference>
<dbReference type="AlphaFoldDB" id="A0A6J4NX84"/>
<gene>
    <name evidence="3" type="ORF">AVDCRST_MAG84-6093</name>
</gene>
<feature type="domain" description="Putative restriction endonuclease" evidence="2">
    <location>
        <begin position="22"/>
        <end position="148"/>
    </location>
</feature>
<feature type="compositionally biased region" description="Basic and acidic residues" evidence="1">
    <location>
        <begin position="222"/>
        <end position="244"/>
    </location>
</feature>
<dbReference type="Gene3D" id="3.90.1570.10">
    <property type="entry name" value="tt1808, chain A"/>
    <property type="match status" value="1"/>
</dbReference>
<dbReference type="InterPro" id="IPR012296">
    <property type="entry name" value="Nuclease_put_TT1808"/>
</dbReference>
<feature type="region of interest" description="Disordered" evidence="1">
    <location>
        <begin position="203"/>
        <end position="244"/>
    </location>
</feature>
<name>A0A6J4NX84_9CYAN</name>
<accession>A0A6J4NX84</accession>
<dbReference type="CDD" id="cd06260">
    <property type="entry name" value="DUF820-like"/>
    <property type="match status" value="1"/>
</dbReference>
<dbReference type="PANTHER" id="PTHR33352:SF2">
    <property type="entry name" value="SLL0995 PROTEIN"/>
    <property type="match status" value="1"/>
</dbReference>
<dbReference type="InterPro" id="IPR011335">
    <property type="entry name" value="Restrct_endonuc-II-like"/>
</dbReference>
<reference evidence="3" key="1">
    <citation type="submission" date="2020-02" db="EMBL/GenBank/DDBJ databases">
        <authorList>
            <person name="Meier V. D."/>
        </authorList>
    </citation>
    <scope>NUCLEOTIDE SEQUENCE</scope>
    <source>
        <strain evidence="3">AVDCRST_MAG84</strain>
    </source>
</reference>
<sequence>MQVTTEEIIYPCSDGQPMADSTIQYKLIVTIKEGCELLLKDDPNVFIAADLLWYPVEGRTDISQAPDVMVVFGRPKGDRRSYLQFREDNIPPQVVFEIRSFSDSQLKMNKKFSFYNRYGVEEYYLYDPEQNELTGWQRIEGMLEVIEPMEGWISPRLGVRFELGSEGLEIYRPDGQKFLSYSELDEQRELERRRAEQQFQRAEQEFQRAEGQFQRAEGQFQRAEEASQRAEEASQRAEQEAQKAERLAAKLRELNIDPDSI</sequence>
<proteinExistence type="predicted"/>
<organism evidence="3">
    <name type="scientific">uncultured Microcoleus sp</name>
    <dbReference type="NCBI Taxonomy" id="259945"/>
    <lineage>
        <taxon>Bacteria</taxon>
        <taxon>Bacillati</taxon>
        <taxon>Cyanobacteriota</taxon>
        <taxon>Cyanophyceae</taxon>
        <taxon>Oscillatoriophycideae</taxon>
        <taxon>Oscillatoriales</taxon>
        <taxon>Microcoleaceae</taxon>
        <taxon>Microcoleus</taxon>
        <taxon>environmental samples</taxon>
    </lineage>
</organism>